<accession>A0A0E1W6Y7</accession>
<feature type="compositionally biased region" description="Low complexity" evidence="1">
    <location>
        <begin position="10"/>
        <end position="20"/>
    </location>
</feature>
<name>A0A0E1W6Y7_BURPE</name>
<proteinExistence type="predicted"/>
<organism evidence="2">
    <name type="scientific">Burkholderia pseudomallei 1710a</name>
    <dbReference type="NCBI Taxonomy" id="320371"/>
    <lineage>
        <taxon>Bacteria</taxon>
        <taxon>Pseudomonadati</taxon>
        <taxon>Pseudomonadota</taxon>
        <taxon>Betaproteobacteria</taxon>
        <taxon>Burkholderiales</taxon>
        <taxon>Burkholderiaceae</taxon>
        <taxon>Burkholderia</taxon>
        <taxon>pseudomallei group</taxon>
    </lineage>
</organism>
<dbReference type="AlphaFoldDB" id="A0A0E1W6Y7"/>
<evidence type="ECO:0000256" key="1">
    <source>
        <dbReference type="SAM" id="MobiDB-lite"/>
    </source>
</evidence>
<dbReference type="EMBL" id="CM000832">
    <property type="protein sequence ID" value="EET08179.1"/>
    <property type="molecule type" value="Genomic_DNA"/>
</dbReference>
<feature type="region of interest" description="Disordered" evidence="1">
    <location>
        <begin position="1"/>
        <end position="39"/>
    </location>
</feature>
<reference evidence="2" key="1">
    <citation type="submission" date="2009-05" db="EMBL/GenBank/DDBJ databases">
        <authorList>
            <person name="Harkins D.M."/>
            <person name="DeShazer D."/>
            <person name="Woods D.E."/>
            <person name="Brinkac L.M."/>
            <person name="Brown K.A."/>
            <person name="Hung G.C."/>
            <person name="Tuanyok A."/>
            <person name="Zhang B."/>
            <person name="Nierman W.C."/>
        </authorList>
    </citation>
    <scope>NUCLEOTIDE SEQUENCE [LARGE SCALE GENOMIC DNA]</scope>
    <source>
        <strain evidence="2">1710a</strain>
    </source>
</reference>
<evidence type="ECO:0000313" key="2">
    <source>
        <dbReference type="EMBL" id="EET08179.1"/>
    </source>
</evidence>
<protein>
    <submittedName>
        <fullName evidence="2">Uncharacterized protein</fullName>
    </submittedName>
</protein>
<sequence>MNAVEDTPNGRASGRAFRGAARARRGRRAEVPGDGGRRLGRWSARGVGRAWATGDRRLADGRRMCRPAAGRCRASTAVPAPRRPARRCASGARGVEWFGLR</sequence>
<dbReference type="Proteomes" id="UP000001812">
    <property type="component" value="Chromosome I"/>
</dbReference>
<dbReference type="HOGENOM" id="CLU_2286216_0_0_4"/>
<feature type="compositionally biased region" description="Basic and acidic residues" evidence="1">
    <location>
        <begin position="28"/>
        <end position="37"/>
    </location>
</feature>
<gene>
    <name evidence="2" type="ORF">BURPS1710A_1008</name>
</gene>